<feature type="domain" description="THAP-type" evidence="13">
    <location>
        <begin position="394"/>
        <end position="470"/>
    </location>
</feature>
<feature type="region of interest" description="Disordered" evidence="12">
    <location>
        <begin position="37"/>
        <end position="65"/>
    </location>
</feature>
<evidence type="ECO:0000313" key="14">
    <source>
        <dbReference type="EMBL" id="KAJ6604939.1"/>
    </source>
</evidence>
<dbReference type="InterPro" id="IPR006612">
    <property type="entry name" value="THAP_Znf"/>
</dbReference>
<dbReference type="GO" id="GO:0008270">
    <property type="term" value="F:zinc ion binding"/>
    <property type="evidence" value="ECO:0007669"/>
    <property type="project" value="UniProtKB-KW"/>
</dbReference>
<dbReference type="SMART" id="SM00692">
    <property type="entry name" value="DM3"/>
    <property type="match status" value="1"/>
</dbReference>
<dbReference type="GO" id="GO:0016787">
    <property type="term" value="F:hydrolase activity"/>
    <property type="evidence" value="ECO:0007669"/>
    <property type="project" value="UniProtKB-KW"/>
</dbReference>
<reference evidence="14" key="1">
    <citation type="submission" date="2022-07" db="EMBL/GenBank/DDBJ databases">
        <authorList>
            <person name="Trinca V."/>
            <person name="Uliana J.V.C."/>
            <person name="Torres T.T."/>
            <person name="Ward R.J."/>
            <person name="Monesi N."/>
        </authorList>
    </citation>
    <scope>NUCLEOTIDE SEQUENCE</scope>
    <source>
        <strain evidence="14">HSMRA1968</strain>
        <tissue evidence="14">Whole embryos</tissue>
    </source>
</reference>
<protein>
    <submittedName>
        <fullName evidence="14">Protein ALP1-like</fullName>
    </submittedName>
</protein>
<comment type="caution">
    <text evidence="14">The sequence shown here is derived from an EMBL/GenBank/DDBJ whole genome shotgun (WGS) entry which is preliminary data.</text>
</comment>
<keyword evidence="10" id="KW-0539">Nucleus</keyword>
<dbReference type="GO" id="GO:0005634">
    <property type="term" value="C:nucleus"/>
    <property type="evidence" value="ECO:0007669"/>
    <property type="project" value="UniProtKB-SubCell"/>
</dbReference>
<dbReference type="AlphaFoldDB" id="A0A9Q0RU18"/>
<gene>
    <name evidence="14" type="ORF">Bhyg_16315</name>
</gene>
<proteinExistence type="inferred from homology"/>
<dbReference type="OrthoDB" id="1681765at2759"/>
<evidence type="ECO:0000313" key="15">
    <source>
        <dbReference type="Proteomes" id="UP001151699"/>
    </source>
</evidence>
<evidence type="ECO:0000256" key="5">
    <source>
        <dbReference type="ARBA" id="ARBA00022723"/>
    </source>
</evidence>
<evidence type="ECO:0000256" key="1">
    <source>
        <dbReference type="ARBA" id="ARBA00001968"/>
    </source>
</evidence>
<comment type="similarity">
    <text evidence="3">Belongs to the HARBI1 family.</text>
</comment>
<dbReference type="Pfam" id="PF05485">
    <property type="entry name" value="THAP"/>
    <property type="match status" value="1"/>
</dbReference>
<evidence type="ECO:0000256" key="9">
    <source>
        <dbReference type="ARBA" id="ARBA00023125"/>
    </source>
</evidence>
<evidence type="ECO:0000256" key="10">
    <source>
        <dbReference type="ARBA" id="ARBA00023242"/>
    </source>
</evidence>
<dbReference type="SUPFAM" id="SSF57716">
    <property type="entry name" value="Glucocorticoid receptor-like (DNA-binding domain)"/>
    <property type="match status" value="1"/>
</dbReference>
<accession>A0A9Q0RU18</accession>
<evidence type="ECO:0000256" key="11">
    <source>
        <dbReference type="PROSITE-ProRule" id="PRU00309"/>
    </source>
</evidence>
<keyword evidence="8" id="KW-0862">Zinc</keyword>
<dbReference type="EMBL" id="WJQU01005900">
    <property type="protein sequence ID" value="KAJ6604939.1"/>
    <property type="molecule type" value="Genomic_DNA"/>
</dbReference>
<organism evidence="14 15">
    <name type="scientific">Pseudolycoriella hygida</name>
    <dbReference type="NCBI Taxonomy" id="35572"/>
    <lineage>
        <taxon>Eukaryota</taxon>
        <taxon>Metazoa</taxon>
        <taxon>Ecdysozoa</taxon>
        <taxon>Arthropoda</taxon>
        <taxon>Hexapoda</taxon>
        <taxon>Insecta</taxon>
        <taxon>Pterygota</taxon>
        <taxon>Neoptera</taxon>
        <taxon>Endopterygota</taxon>
        <taxon>Diptera</taxon>
        <taxon>Nematocera</taxon>
        <taxon>Sciaroidea</taxon>
        <taxon>Sciaridae</taxon>
        <taxon>Pseudolycoriella</taxon>
    </lineage>
</organism>
<dbReference type="InterPro" id="IPR045249">
    <property type="entry name" value="HARBI1-like"/>
</dbReference>
<evidence type="ECO:0000256" key="3">
    <source>
        <dbReference type="ARBA" id="ARBA00006958"/>
    </source>
</evidence>
<keyword evidence="4" id="KW-0540">Nuclease</keyword>
<evidence type="ECO:0000256" key="7">
    <source>
        <dbReference type="ARBA" id="ARBA00022801"/>
    </source>
</evidence>
<keyword evidence="6 11" id="KW-0863">Zinc-finger</keyword>
<dbReference type="Proteomes" id="UP001151699">
    <property type="component" value="Unassembled WGS sequence"/>
</dbReference>
<dbReference type="PANTHER" id="PTHR22930:SF269">
    <property type="entry name" value="NUCLEASE HARBI1-LIKE PROTEIN"/>
    <property type="match status" value="1"/>
</dbReference>
<dbReference type="PROSITE" id="PS50950">
    <property type="entry name" value="ZF_THAP"/>
    <property type="match status" value="1"/>
</dbReference>
<dbReference type="SMART" id="SM00980">
    <property type="entry name" value="THAP"/>
    <property type="match status" value="1"/>
</dbReference>
<feature type="non-terminal residue" evidence="14">
    <location>
        <position position="609"/>
    </location>
</feature>
<evidence type="ECO:0000256" key="12">
    <source>
        <dbReference type="SAM" id="MobiDB-lite"/>
    </source>
</evidence>
<evidence type="ECO:0000259" key="13">
    <source>
        <dbReference type="PROSITE" id="PS50950"/>
    </source>
</evidence>
<dbReference type="GO" id="GO:0003677">
    <property type="term" value="F:DNA binding"/>
    <property type="evidence" value="ECO:0007669"/>
    <property type="project" value="UniProtKB-UniRule"/>
</dbReference>
<comment type="cofactor">
    <cofactor evidence="1">
        <name>a divalent metal cation</name>
        <dbReference type="ChEBI" id="CHEBI:60240"/>
    </cofactor>
</comment>
<dbReference type="PANTHER" id="PTHR22930">
    <property type="match status" value="1"/>
</dbReference>
<dbReference type="InterPro" id="IPR038441">
    <property type="entry name" value="THAP_Znf_sf"/>
</dbReference>
<keyword evidence="5" id="KW-0479">Metal-binding</keyword>
<evidence type="ECO:0000256" key="2">
    <source>
        <dbReference type="ARBA" id="ARBA00004123"/>
    </source>
</evidence>
<dbReference type="Pfam" id="PF13359">
    <property type="entry name" value="DDE_Tnp_4"/>
    <property type="match status" value="1"/>
</dbReference>
<name>A0A9Q0RU18_9DIPT</name>
<feature type="non-terminal residue" evidence="14">
    <location>
        <position position="1"/>
    </location>
</feature>
<evidence type="ECO:0000256" key="6">
    <source>
        <dbReference type="ARBA" id="ARBA00022771"/>
    </source>
</evidence>
<keyword evidence="15" id="KW-1185">Reference proteome</keyword>
<dbReference type="InterPro" id="IPR027806">
    <property type="entry name" value="HARBI1_dom"/>
</dbReference>
<dbReference type="GO" id="GO:0004518">
    <property type="term" value="F:nuclease activity"/>
    <property type="evidence" value="ECO:0007669"/>
    <property type="project" value="UniProtKB-KW"/>
</dbReference>
<comment type="subcellular location">
    <subcellularLocation>
        <location evidence="2">Nucleus</location>
    </subcellularLocation>
</comment>
<sequence length="609" mass="69268">IVKMDEISELEELSSYTEFLLVASESVIADDISDGVDIEETDGQTDDQQTDDENTDVGQTDDEQTDDERILAEDNDIAINVMQCIINLIELEYVLQDQSPNVRRKGKPTGDALKGLHYNFRVGISTAYNIIRETCDALWDVLQPIYLKFPEQEDWIRIEEQFRQKLNFPNCVGAMDGKLIEIFAPGRSGSLYFNYNKYFSTNLLAICDALKNFIYVDIGSYGQQTDGGVLFNSTFGKRMDMKKLNFPPSNFLPHTSVAFPYFIIADSAFPLRENLLTPYAGDISTLSDIEANFNREQSSCRKIIENSFGILVRRWQILSGPIEMHPINAHKILKATLVLHNYIKSFEDPAAIRYMREERCTYPQTESLRSFYESGIRLPIWPLDEIEFSQPTSMPIYCAVPECTTIGTNGLHRFPTTSERRQVWMEKTRTLYLGPKENAKICRKHFKASDLLIDIDGKLRLAPNAVPCLFLPGIPTLHSDHNYCKSILSTKKNKAKLLKASSMDISNDNIGNEVEIGGLADQVRLGPCIDLAYLRSLESKLLKITKCTHGQNYYHQGSSKSPKRIHPFNMRHPWIIKIILNTNSDGLENFFGCLKTCCQIACTMTPRQF</sequence>
<keyword evidence="7" id="KW-0378">Hydrolase</keyword>
<evidence type="ECO:0000256" key="8">
    <source>
        <dbReference type="ARBA" id="ARBA00022833"/>
    </source>
</evidence>
<keyword evidence="9 11" id="KW-0238">DNA-binding</keyword>
<evidence type="ECO:0000256" key="4">
    <source>
        <dbReference type="ARBA" id="ARBA00022722"/>
    </source>
</evidence>
<dbReference type="Gene3D" id="6.20.210.20">
    <property type="entry name" value="THAP domain"/>
    <property type="match status" value="1"/>
</dbReference>